<feature type="compositionally biased region" description="Gly residues" evidence="1">
    <location>
        <begin position="69"/>
        <end position="80"/>
    </location>
</feature>
<evidence type="ECO:0000313" key="4">
    <source>
        <dbReference type="Proteomes" id="UP001597260"/>
    </source>
</evidence>
<accession>A0ABW3Y8D6</accession>
<evidence type="ECO:0000256" key="2">
    <source>
        <dbReference type="SAM" id="SignalP"/>
    </source>
</evidence>
<proteinExistence type="predicted"/>
<feature type="chain" id="PRO_5045418873" description="Ig-like domain-containing protein" evidence="2">
    <location>
        <begin position="21"/>
        <end position="197"/>
    </location>
</feature>
<feature type="compositionally biased region" description="Low complexity" evidence="1">
    <location>
        <begin position="39"/>
        <end position="68"/>
    </location>
</feature>
<feature type="region of interest" description="Disordered" evidence="1">
    <location>
        <begin position="29"/>
        <end position="89"/>
    </location>
</feature>
<protein>
    <recommendedName>
        <fullName evidence="5">Ig-like domain-containing protein</fullName>
    </recommendedName>
</protein>
<keyword evidence="4" id="KW-1185">Reference proteome</keyword>
<reference evidence="4" key="1">
    <citation type="journal article" date="2019" name="Int. J. Syst. Evol. Microbiol.">
        <title>The Global Catalogue of Microorganisms (GCM) 10K type strain sequencing project: providing services to taxonomists for standard genome sequencing and annotation.</title>
        <authorList>
            <consortium name="The Broad Institute Genomics Platform"/>
            <consortium name="The Broad Institute Genome Sequencing Center for Infectious Disease"/>
            <person name="Wu L."/>
            <person name="Ma J."/>
        </authorList>
    </citation>
    <scope>NUCLEOTIDE SEQUENCE [LARGE SCALE GENOMIC DNA]</scope>
    <source>
        <strain evidence="4">JCM 31037</strain>
    </source>
</reference>
<evidence type="ECO:0008006" key="5">
    <source>
        <dbReference type="Google" id="ProtNLM"/>
    </source>
</evidence>
<evidence type="ECO:0000256" key="1">
    <source>
        <dbReference type="SAM" id="MobiDB-lite"/>
    </source>
</evidence>
<keyword evidence="2" id="KW-0732">Signal</keyword>
<gene>
    <name evidence="3" type="ORF">ACFQ4H_00910</name>
</gene>
<name>A0ABW3Y8D6_9ACTN</name>
<comment type="caution">
    <text evidence="3">The sequence shown here is derived from an EMBL/GenBank/DDBJ whole genome shotgun (WGS) entry which is preliminary data.</text>
</comment>
<evidence type="ECO:0000313" key="3">
    <source>
        <dbReference type="EMBL" id="MFD1319640.1"/>
    </source>
</evidence>
<dbReference type="Proteomes" id="UP001597260">
    <property type="component" value="Unassembled WGS sequence"/>
</dbReference>
<dbReference type="EMBL" id="JBHTMP010000001">
    <property type="protein sequence ID" value="MFD1319640.1"/>
    <property type="molecule type" value="Genomic_DNA"/>
</dbReference>
<organism evidence="3 4">
    <name type="scientific">Micromonospora sonneratiae</name>
    <dbReference type="NCBI Taxonomy" id="1184706"/>
    <lineage>
        <taxon>Bacteria</taxon>
        <taxon>Bacillati</taxon>
        <taxon>Actinomycetota</taxon>
        <taxon>Actinomycetes</taxon>
        <taxon>Micromonosporales</taxon>
        <taxon>Micromonosporaceae</taxon>
        <taxon>Micromonospora</taxon>
    </lineage>
</organism>
<feature type="signal peptide" evidence="2">
    <location>
        <begin position="1"/>
        <end position="20"/>
    </location>
</feature>
<sequence>MPVPQSIRTAALVSVLLLLAGCGGGDNGTRSAEEGLGPGNPVASSASPVAPSTGVDGHAPATAAPSGGTVPGGSGNGRPGGTDRSAGSAAIRPTIVSFRIEQKPTCPAGTTANPIPGTPVVLAWKVTNVDKVALSVDGPGIYADNYPPTGTETLNFPCSGKGGDVQRHTYSLTVTNAAGKTAKSLVVTAVVHEIAPV</sequence>
<dbReference type="RefSeq" id="WP_377565716.1">
    <property type="nucleotide sequence ID" value="NZ_JBHTMP010000001.1"/>
</dbReference>